<dbReference type="OrthoDB" id="9787902at2"/>
<sequence>MPISPTRRRTLIAGSLICVAPALITRAHAATGAVRPLRAPWDSFWFGGYVAAAGLERLGYTVGEPRVMTPAAMFQTLAQGDAEFTMDVVMPSSRVIHETVKDRVELLGPTVEPGSVAGYLIDKATAEKHGIRNITDFQKPEVATLFAEGADKRARLIGPGAGWNDEKRALDDINRLGLKDTVNLVIGEYNVMVADVVARQRAGKPVFFYAWFPNIATVELMPGREVVWLEEPGSDPKLAFQNVPGCASQQDSCNTGWSSTTYYVGGNTAWLDANPSARKFLSALRMQLNDRVEQNLLMVKGEKRERDIERHAAEWIKANQAAFDGWVESART</sequence>
<dbReference type="NCBIfam" id="NF008334">
    <property type="entry name" value="PRK11119.1"/>
    <property type="match status" value="1"/>
</dbReference>
<reference evidence="3 4" key="1">
    <citation type="submission" date="2019-07" db="EMBL/GenBank/DDBJ databases">
        <title>Qingshengfaniella alkalisoli gen. nov., sp. nov., isolated from saline soil.</title>
        <authorList>
            <person name="Xu L."/>
            <person name="Huang X.-X."/>
            <person name="Sun J.-Q."/>
        </authorList>
    </citation>
    <scope>NUCLEOTIDE SEQUENCE [LARGE SCALE GENOMIC DNA]</scope>
    <source>
        <strain evidence="3 4">DSM 27279</strain>
    </source>
</reference>
<gene>
    <name evidence="3" type="primary">proX</name>
    <name evidence="3" type="ORF">FOZ76_06350</name>
</gene>
<evidence type="ECO:0000259" key="2">
    <source>
        <dbReference type="Pfam" id="PF04069"/>
    </source>
</evidence>
<name>A0A556AWL2_9BURK</name>
<dbReference type="InterPro" id="IPR007210">
    <property type="entry name" value="ABC_Gly_betaine_transp_sub-bd"/>
</dbReference>
<dbReference type="AlphaFoldDB" id="A0A556AWL2"/>
<accession>A0A556AWL2</accession>
<dbReference type="GO" id="GO:0043190">
    <property type="term" value="C:ATP-binding cassette (ABC) transporter complex"/>
    <property type="evidence" value="ECO:0007669"/>
    <property type="project" value="InterPro"/>
</dbReference>
<dbReference type="Pfam" id="PF04069">
    <property type="entry name" value="OpuAC"/>
    <property type="match status" value="1"/>
</dbReference>
<dbReference type="RefSeq" id="WP_143947298.1">
    <property type="nucleotide sequence ID" value="NZ_BAABMB010000001.1"/>
</dbReference>
<proteinExistence type="predicted"/>
<feature type="domain" description="ABC-type glycine betaine transport system substrate-binding" evidence="2">
    <location>
        <begin position="39"/>
        <end position="317"/>
    </location>
</feature>
<dbReference type="GO" id="GO:0022857">
    <property type="term" value="F:transmembrane transporter activity"/>
    <property type="evidence" value="ECO:0007669"/>
    <property type="project" value="InterPro"/>
</dbReference>
<evidence type="ECO:0000313" key="4">
    <source>
        <dbReference type="Proteomes" id="UP000318405"/>
    </source>
</evidence>
<dbReference type="EMBL" id="VLTJ01000010">
    <property type="protein sequence ID" value="TSH97343.1"/>
    <property type="molecule type" value="Genomic_DNA"/>
</dbReference>
<dbReference type="Gene3D" id="3.40.190.100">
    <property type="entry name" value="Glycine betaine-binding periplasmic protein, domain 2"/>
    <property type="match status" value="1"/>
</dbReference>
<organism evidence="3 4">
    <name type="scientific">Verticiella sediminum</name>
    <dbReference type="NCBI Taxonomy" id="1247510"/>
    <lineage>
        <taxon>Bacteria</taxon>
        <taxon>Pseudomonadati</taxon>
        <taxon>Pseudomonadota</taxon>
        <taxon>Betaproteobacteria</taxon>
        <taxon>Burkholderiales</taxon>
        <taxon>Alcaligenaceae</taxon>
        <taxon>Verticiella</taxon>
    </lineage>
</organism>
<evidence type="ECO:0000313" key="3">
    <source>
        <dbReference type="EMBL" id="TSH97343.1"/>
    </source>
</evidence>
<evidence type="ECO:0000256" key="1">
    <source>
        <dbReference type="SAM" id="SignalP"/>
    </source>
</evidence>
<feature type="chain" id="PRO_5021833890" evidence="1">
    <location>
        <begin position="30"/>
        <end position="332"/>
    </location>
</feature>
<dbReference type="SUPFAM" id="SSF53850">
    <property type="entry name" value="Periplasmic binding protein-like II"/>
    <property type="match status" value="1"/>
</dbReference>
<dbReference type="Proteomes" id="UP000318405">
    <property type="component" value="Unassembled WGS sequence"/>
</dbReference>
<comment type="caution">
    <text evidence="3">The sequence shown here is derived from an EMBL/GenBank/DDBJ whole genome shotgun (WGS) entry which is preliminary data.</text>
</comment>
<dbReference type="Gene3D" id="3.40.190.10">
    <property type="entry name" value="Periplasmic binding protein-like II"/>
    <property type="match status" value="1"/>
</dbReference>
<keyword evidence="4" id="KW-1185">Reference proteome</keyword>
<keyword evidence="1" id="KW-0732">Signal</keyword>
<feature type="signal peptide" evidence="1">
    <location>
        <begin position="1"/>
        <end position="29"/>
    </location>
</feature>
<protein>
    <submittedName>
        <fullName evidence="3">Glycine betaine/L-proline ABC transporter substrate-binding protein ProX</fullName>
    </submittedName>
</protein>